<evidence type="ECO:0000256" key="8">
    <source>
        <dbReference type="ARBA" id="ARBA00022989"/>
    </source>
</evidence>
<evidence type="ECO:0000256" key="10">
    <source>
        <dbReference type="RuleBase" id="RU368030"/>
    </source>
</evidence>
<dbReference type="SUPFAM" id="SSF54523">
    <property type="entry name" value="Pili subunits"/>
    <property type="match status" value="1"/>
</dbReference>
<dbReference type="InterPro" id="IPR010052">
    <property type="entry name" value="T2SS_protein-GspI"/>
</dbReference>
<dbReference type="EMBL" id="CAPB01000035">
    <property type="protein sequence ID" value="CCO94885.1"/>
    <property type="molecule type" value="Genomic_DNA"/>
</dbReference>
<evidence type="ECO:0000313" key="13">
    <source>
        <dbReference type="Proteomes" id="UP000013111"/>
    </source>
</evidence>
<dbReference type="GO" id="GO:0005886">
    <property type="term" value="C:plasma membrane"/>
    <property type="evidence" value="ECO:0007669"/>
    <property type="project" value="UniProtKB-SubCell"/>
</dbReference>
<gene>
    <name evidence="12" type="primary">outI</name>
    <name evidence="12" type="ORF">BN437_2975</name>
</gene>
<dbReference type="NCBIfam" id="TIGR01707">
    <property type="entry name" value="gspI"/>
    <property type="match status" value="1"/>
</dbReference>
<organism evidence="12 13">
    <name type="scientific">Erwinia amylovora NBRC 12687 = CFBP 1232</name>
    <dbReference type="NCBI Taxonomy" id="1219359"/>
    <lineage>
        <taxon>Bacteria</taxon>
        <taxon>Pseudomonadati</taxon>
        <taxon>Pseudomonadota</taxon>
        <taxon>Gammaproteobacteria</taxon>
        <taxon>Enterobacterales</taxon>
        <taxon>Erwiniaceae</taxon>
        <taxon>Erwinia</taxon>
    </lineage>
</organism>
<dbReference type="RefSeq" id="WP_004159692.1">
    <property type="nucleotide sequence ID" value="NZ_BAYW01000010.1"/>
</dbReference>
<comment type="function">
    <text evidence="1">Component of the type II secretion system required for the energy-dependent secretion of extracellular factors such as proteases and toxins from the periplasm. Part of the pseudopilus tip complex that is critical for the recognition and binding of secretion substrates.</text>
</comment>
<keyword evidence="8" id="KW-1133">Transmembrane helix</keyword>
<keyword evidence="7" id="KW-0812">Transmembrane</keyword>
<evidence type="ECO:0000256" key="2">
    <source>
        <dbReference type="ARBA" id="ARBA00004377"/>
    </source>
</evidence>
<comment type="subcellular location">
    <subcellularLocation>
        <location evidence="2 10">Cell inner membrane</location>
        <topology evidence="2 10">Single-pass membrane protein</topology>
    </subcellularLocation>
</comment>
<accession>A0A831ERW8</accession>
<dbReference type="PROSITE" id="PS00409">
    <property type="entry name" value="PROKAR_NTER_METHYL"/>
    <property type="match status" value="1"/>
</dbReference>
<dbReference type="Proteomes" id="UP000013111">
    <property type="component" value="Unassembled WGS sequence"/>
</dbReference>
<evidence type="ECO:0000256" key="1">
    <source>
        <dbReference type="ARBA" id="ARBA00003161"/>
    </source>
</evidence>
<evidence type="ECO:0000256" key="5">
    <source>
        <dbReference type="ARBA" id="ARBA00022481"/>
    </source>
</evidence>
<evidence type="ECO:0000256" key="7">
    <source>
        <dbReference type="ARBA" id="ARBA00022692"/>
    </source>
</evidence>
<evidence type="ECO:0000256" key="6">
    <source>
        <dbReference type="ARBA" id="ARBA00022519"/>
    </source>
</evidence>
<dbReference type="Gene3D" id="3.30.1300.30">
    <property type="entry name" value="GSPII I/J protein-like"/>
    <property type="match status" value="1"/>
</dbReference>
<reference evidence="12 13" key="2">
    <citation type="submission" date="2013-04" db="EMBL/GenBank/DDBJ databases">
        <title>Comparative genomics of 12 strains of Erwinia amylovora identifies a pan-genome with a large conserved core and provides insights into host specificity.</title>
        <authorList>
            <person name="Mann R.A."/>
            <person name="Smits T.H.M."/>
            <person name="Buehlmann A."/>
            <person name="Blom J."/>
            <person name="Goesmann A."/>
            <person name="Frey J.E."/>
            <person name="Plummer K.M."/>
            <person name="Beer S.V."/>
            <person name="Luck J."/>
            <person name="Duffy B."/>
            <person name="Rodoni B."/>
        </authorList>
    </citation>
    <scope>NUCLEOTIDE SEQUENCE [LARGE SCALE GENOMIC DNA]</scope>
    <source>
        <strain evidence="13">CFBP 1232</strain>
    </source>
</reference>
<dbReference type="InterPro" id="IPR003413">
    <property type="entry name" value="T2SS_GspI_C"/>
</dbReference>
<dbReference type="GO" id="GO:0015628">
    <property type="term" value="P:protein secretion by the type II secretion system"/>
    <property type="evidence" value="ECO:0007669"/>
    <property type="project" value="UniProtKB-UniRule"/>
</dbReference>
<reference evidence="12 13" key="1">
    <citation type="submission" date="2012-11" db="EMBL/GenBank/DDBJ databases">
        <authorList>
            <person name="Linke B."/>
        </authorList>
    </citation>
    <scope>NUCLEOTIDE SEQUENCE [LARGE SCALE GENOMIC DNA]</scope>
    <source>
        <strain evidence="13">CFBP 1232</strain>
    </source>
</reference>
<protein>
    <recommendedName>
        <fullName evidence="10">Type II secretion system protein I</fullName>
        <shortName evidence="10">T2SS minor pseudopilin I</shortName>
    </recommendedName>
</protein>
<dbReference type="PANTHER" id="PTHR38779">
    <property type="entry name" value="TYPE II SECRETION SYSTEM PROTEIN I-RELATED"/>
    <property type="match status" value="1"/>
</dbReference>
<dbReference type="Pfam" id="PF02501">
    <property type="entry name" value="T2SSI"/>
    <property type="match status" value="1"/>
</dbReference>
<comment type="subunit">
    <text evidence="10">Type II secretion is composed of four main components: the outer membrane complex, the inner membrane complex, the cytoplasmic secretion ATPase and the periplasm-spanning pseudopilus.</text>
</comment>
<comment type="PTM">
    <text evidence="10">Cleaved by prepilin peptidase.</text>
</comment>
<evidence type="ECO:0000259" key="11">
    <source>
        <dbReference type="Pfam" id="PF02501"/>
    </source>
</evidence>
<dbReference type="AlphaFoldDB" id="A0A831ERW8"/>
<dbReference type="GO" id="GO:0015627">
    <property type="term" value="C:type II protein secretion system complex"/>
    <property type="evidence" value="ECO:0007669"/>
    <property type="project" value="UniProtKB-UniRule"/>
</dbReference>
<proteinExistence type="inferred from homology"/>
<comment type="similarity">
    <text evidence="3 10">Belongs to the GSP I family.</text>
</comment>
<dbReference type="PANTHER" id="PTHR38779:SF2">
    <property type="entry name" value="TYPE II SECRETION SYSTEM PROTEIN I-RELATED"/>
    <property type="match status" value="1"/>
</dbReference>
<evidence type="ECO:0000256" key="4">
    <source>
        <dbReference type="ARBA" id="ARBA00022475"/>
    </source>
</evidence>
<dbReference type="InterPro" id="IPR045584">
    <property type="entry name" value="Pilin-like"/>
</dbReference>
<dbReference type="Pfam" id="PF07963">
    <property type="entry name" value="N_methyl"/>
    <property type="match status" value="1"/>
</dbReference>
<evidence type="ECO:0000313" key="12">
    <source>
        <dbReference type="EMBL" id="CCO94885.1"/>
    </source>
</evidence>
<keyword evidence="9" id="KW-0472">Membrane</keyword>
<dbReference type="InterPro" id="IPR012902">
    <property type="entry name" value="N_methyl_site"/>
</dbReference>
<name>A0A831ERW8_ERWAM</name>
<dbReference type="NCBIfam" id="TIGR02532">
    <property type="entry name" value="IV_pilin_GFxxxE"/>
    <property type="match status" value="1"/>
</dbReference>
<keyword evidence="5 10" id="KW-0488">Methylation</keyword>
<evidence type="ECO:0000256" key="9">
    <source>
        <dbReference type="ARBA" id="ARBA00023136"/>
    </source>
</evidence>
<keyword evidence="6 10" id="KW-0997">Cell inner membrane</keyword>
<evidence type="ECO:0000256" key="3">
    <source>
        <dbReference type="ARBA" id="ARBA00008358"/>
    </source>
</evidence>
<dbReference type="GeneID" id="97607036"/>
<sequence>MKQRGMTLLEVMVAMAILAIAGLALMKTSGEQVRNLTRLEQKQFAHWVADNQLAQLYLQRTWPAQQWQHGNTLMAEQRWFWRWRGVSTGDPGIRGLEIEVRLDESSQHAIAALHSWQVKE</sequence>
<feature type="domain" description="Type II secretion system protein GspI C-terminal" evidence="11">
    <location>
        <begin position="39"/>
        <end position="116"/>
    </location>
</feature>
<comment type="caution">
    <text evidence="12">The sequence shown here is derived from an EMBL/GenBank/DDBJ whole genome shotgun (WGS) entry which is preliminary data.</text>
</comment>
<keyword evidence="4" id="KW-1003">Cell membrane</keyword>